<dbReference type="InterPro" id="IPR001452">
    <property type="entry name" value="SH3_domain"/>
</dbReference>
<dbReference type="EMBL" id="LCWF01000006">
    <property type="protein sequence ID" value="KKY29096.1"/>
    <property type="molecule type" value="Genomic_DNA"/>
</dbReference>
<protein>
    <submittedName>
        <fullName evidence="7">Putative sh3 domain signaling protein</fullName>
    </submittedName>
</protein>
<dbReference type="GO" id="GO:0008289">
    <property type="term" value="F:lipid binding"/>
    <property type="evidence" value="ECO:0007669"/>
    <property type="project" value="TreeGrafter"/>
</dbReference>
<dbReference type="GO" id="GO:0051666">
    <property type="term" value="P:actin cortical patch localization"/>
    <property type="evidence" value="ECO:0007669"/>
    <property type="project" value="InterPro"/>
</dbReference>
<dbReference type="SUPFAM" id="SSF103657">
    <property type="entry name" value="BAR/IMD domain-like"/>
    <property type="match status" value="1"/>
</dbReference>
<feature type="compositionally biased region" description="Low complexity" evidence="4">
    <location>
        <begin position="338"/>
        <end position="360"/>
    </location>
</feature>
<dbReference type="InterPro" id="IPR046982">
    <property type="entry name" value="BIN3/RVS161-like"/>
</dbReference>
<comment type="caution">
    <text evidence="7">The sequence shown here is derived from an EMBL/GenBank/DDBJ whole genome shotgun (WGS) entry which is preliminary data.</text>
</comment>
<feature type="domain" description="SH3" evidence="5">
    <location>
        <begin position="392"/>
        <end position="449"/>
    </location>
</feature>
<feature type="coiled-coil region" evidence="3">
    <location>
        <begin position="128"/>
        <end position="155"/>
    </location>
</feature>
<dbReference type="InterPro" id="IPR027267">
    <property type="entry name" value="AH/BAR_dom_sf"/>
</dbReference>
<evidence type="ECO:0000256" key="2">
    <source>
        <dbReference type="PROSITE-ProRule" id="PRU00192"/>
    </source>
</evidence>
<dbReference type="Pfam" id="PF00018">
    <property type="entry name" value="SH3_1"/>
    <property type="match status" value="1"/>
</dbReference>
<dbReference type="PANTHER" id="PTHR47174">
    <property type="entry name" value="BRIDGING INTEGRATOR 3"/>
    <property type="match status" value="1"/>
</dbReference>
<evidence type="ECO:0000256" key="1">
    <source>
        <dbReference type="ARBA" id="ARBA00022443"/>
    </source>
</evidence>
<dbReference type="GO" id="GO:0097320">
    <property type="term" value="P:plasma membrane tubulation"/>
    <property type="evidence" value="ECO:0007669"/>
    <property type="project" value="TreeGrafter"/>
</dbReference>
<dbReference type="PROSITE" id="PS50002">
    <property type="entry name" value="SH3"/>
    <property type="match status" value="1"/>
</dbReference>
<dbReference type="AlphaFoldDB" id="A0A0G2F4A7"/>
<reference evidence="7 8" key="2">
    <citation type="submission" date="2015-05" db="EMBL/GenBank/DDBJ databases">
        <authorList>
            <person name="Morales-Cruz A."/>
            <person name="Amrine K.C."/>
            <person name="Cantu D."/>
        </authorList>
    </citation>
    <scope>NUCLEOTIDE SEQUENCE [LARGE SCALE GENOMIC DNA]</scope>
    <source>
        <strain evidence="7">UCRPC4</strain>
    </source>
</reference>
<dbReference type="FunFam" id="2.30.30.40:FF:000100">
    <property type="entry name" value="SH3 domain-containing YSC84-like protein 1"/>
    <property type="match status" value="1"/>
</dbReference>
<dbReference type="SUPFAM" id="SSF50044">
    <property type="entry name" value="SH3-domain"/>
    <property type="match status" value="1"/>
</dbReference>
<feature type="domain" description="BAR" evidence="6">
    <location>
        <begin position="1"/>
        <end position="230"/>
    </location>
</feature>
<dbReference type="Proteomes" id="UP000053317">
    <property type="component" value="Unassembled WGS sequence"/>
</dbReference>
<dbReference type="Gene3D" id="1.20.1270.60">
    <property type="entry name" value="Arfaptin homology (AH) domain/BAR domain"/>
    <property type="match status" value="1"/>
</dbReference>
<dbReference type="OrthoDB" id="10255128at2759"/>
<gene>
    <name evidence="7" type="ORF">UCRPC4_g00285</name>
</gene>
<dbReference type="PANTHER" id="PTHR47174:SF2">
    <property type="entry name" value="SH3 DOMAIN SIGNALLING PROTEIN (AFU_ORTHOLOGUE AFUA_5G07670)"/>
    <property type="match status" value="1"/>
</dbReference>
<evidence type="ECO:0000259" key="5">
    <source>
        <dbReference type="PROSITE" id="PS50002"/>
    </source>
</evidence>
<keyword evidence="3" id="KW-0175">Coiled coil</keyword>
<evidence type="ECO:0000259" key="6">
    <source>
        <dbReference type="PROSITE" id="PS51021"/>
    </source>
</evidence>
<feature type="compositionally biased region" description="Low complexity" evidence="4">
    <location>
        <begin position="316"/>
        <end position="325"/>
    </location>
</feature>
<evidence type="ECO:0000256" key="3">
    <source>
        <dbReference type="SAM" id="Coils"/>
    </source>
</evidence>
<reference evidence="7 8" key="1">
    <citation type="submission" date="2015-05" db="EMBL/GenBank/DDBJ databases">
        <title>Distinctive expansion of gene families associated with plant cell wall degradation and secondary metabolism in the genomes of grapevine trunk pathogens.</title>
        <authorList>
            <person name="Lawrence D.P."/>
            <person name="Travadon R."/>
            <person name="Rolshausen P.E."/>
            <person name="Baumgartner K."/>
        </authorList>
    </citation>
    <scope>NUCLEOTIDE SEQUENCE [LARGE SCALE GENOMIC DNA]</scope>
    <source>
        <strain evidence="7">UCRPC4</strain>
    </source>
</reference>
<evidence type="ECO:0000313" key="8">
    <source>
        <dbReference type="Proteomes" id="UP000053317"/>
    </source>
</evidence>
<dbReference type="PROSITE" id="PS51021">
    <property type="entry name" value="BAR"/>
    <property type="match status" value="1"/>
</dbReference>
<keyword evidence="1 2" id="KW-0728">SH3 domain</keyword>
<accession>A0A0G2F4A7</accession>
<dbReference type="Gene3D" id="2.30.30.40">
    <property type="entry name" value="SH3 Domains"/>
    <property type="match status" value="1"/>
</dbReference>
<organism evidence="7 8">
    <name type="scientific">Phaeomoniella chlamydospora</name>
    <name type="common">Phaeoacremonium chlamydosporum</name>
    <dbReference type="NCBI Taxonomy" id="158046"/>
    <lineage>
        <taxon>Eukaryota</taxon>
        <taxon>Fungi</taxon>
        <taxon>Dikarya</taxon>
        <taxon>Ascomycota</taxon>
        <taxon>Pezizomycotina</taxon>
        <taxon>Eurotiomycetes</taxon>
        <taxon>Chaetothyriomycetidae</taxon>
        <taxon>Phaeomoniellales</taxon>
        <taxon>Phaeomoniellaceae</taxon>
        <taxon>Phaeomoniella</taxon>
    </lineage>
</organism>
<feature type="region of interest" description="Disordered" evidence="4">
    <location>
        <begin position="279"/>
        <end position="394"/>
    </location>
</feature>
<feature type="compositionally biased region" description="Polar residues" evidence="4">
    <location>
        <begin position="287"/>
        <end position="300"/>
    </location>
</feature>
<dbReference type="GO" id="GO:0031097">
    <property type="term" value="C:medial cortex"/>
    <property type="evidence" value="ECO:0007669"/>
    <property type="project" value="TreeGrafter"/>
</dbReference>
<dbReference type="SMART" id="SM00326">
    <property type="entry name" value="SH3"/>
    <property type="match status" value="1"/>
</dbReference>
<sequence>MKRSADESQVSVLLKDFDEADKLLGRIIDAAKAWRESWLSILAYQSRMLNELETLYGPILGAGDGYQGHVPVETPQNLMARTSRLKEEYDDLKRDLTQEITQVDMRMVRPATEAKDALQPMKKTIKKREDKKLDFERYQSRVDSARKKMNRSDRESAALAKSETDLAKATEAYNDADDSLRRALPPLIACVFSVLPHLLAAQIQIQNSMLAHYYTMLHNYCSDYSFPSPSPPMDEVIRTWEEAFRATQHEAEAIGIIASGKAVRGSMSMEENKSASSILNGFGRRASGQSALRKPSTSPGRNLPPSPSFEAKPKIASAPSPSASAMLYPPEPSPGPEIEPVVSRTSSEYYSPQAYAPAAPRTDYFARDRLPSNSGLGKKKPPPPPPPRKPSDQGLWVTALYDFNGQSGGDLVFKEGDRIRVLKKTESTDDWWQGELRGVKGSFPANYCE</sequence>
<dbReference type="GO" id="GO:0043332">
    <property type="term" value="C:mating projection tip"/>
    <property type="evidence" value="ECO:0007669"/>
    <property type="project" value="TreeGrafter"/>
</dbReference>
<dbReference type="CDD" id="cd07599">
    <property type="entry name" value="BAR_Rvs167p"/>
    <property type="match status" value="1"/>
</dbReference>
<dbReference type="Pfam" id="PF03114">
    <property type="entry name" value="BAR"/>
    <property type="match status" value="1"/>
</dbReference>
<dbReference type="InterPro" id="IPR004148">
    <property type="entry name" value="BAR_dom"/>
</dbReference>
<evidence type="ECO:0000313" key="7">
    <source>
        <dbReference type="EMBL" id="KKY29096.1"/>
    </source>
</evidence>
<dbReference type="InterPro" id="IPR036028">
    <property type="entry name" value="SH3-like_dom_sf"/>
</dbReference>
<dbReference type="GO" id="GO:1990528">
    <property type="term" value="C:Rvs161p-Rvs167p complex"/>
    <property type="evidence" value="ECO:0007669"/>
    <property type="project" value="TreeGrafter"/>
</dbReference>
<dbReference type="PRINTS" id="PR00452">
    <property type="entry name" value="SH3DOMAIN"/>
</dbReference>
<dbReference type="GO" id="GO:0030479">
    <property type="term" value="C:actin cortical patch"/>
    <property type="evidence" value="ECO:0007669"/>
    <property type="project" value="TreeGrafter"/>
</dbReference>
<proteinExistence type="predicted"/>
<evidence type="ECO:0000256" key="4">
    <source>
        <dbReference type="SAM" id="MobiDB-lite"/>
    </source>
</evidence>
<keyword evidence="8" id="KW-1185">Reference proteome</keyword>
<dbReference type="GO" id="GO:0006897">
    <property type="term" value="P:endocytosis"/>
    <property type="evidence" value="ECO:0007669"/>
    <property type="project" value="InterPro"/>
</dbReference>
<name>A0A0G2F4A7_PHACM</name>